<keyword evidence="1" id="KW-1185">Reference proteome</keyword>
<proteinExistence type="predicted"/>
<dbReference type="RefSeq" id="XP_006823368.1">
    <property type="nucleotide sequence ID" value="XM_006823305.1"/>
</dbReference>
<reference evidence="2" key="1">
    <citation type="submission" date="2025-08" db="UniProtKB">
        <authorList>
            <consortium name="RefSeq"/>
        </authorList>
    </citation>
    <scope>IDENTIFICATION</scope>
    <source>
        <tissue evidence="2">Testes</tissue>
    </source>
</reference>
<evidence type="ECO:0000313" key="2">
    <source>
        <dbReference type="RefSeq" id="XP_006823368.1"/>
    </source>
</evidence>
<dbReference type="InterPro" id="IPR050753">
    <property type="entry name" value="Peptidase_M14_domain"/>
</dbReference>
<dbReference type="GeneID" id="102804536"/>
<dbReference type="Proteomes" id="UP000694865">
    <property type="component" value="Unplaced"/>
</dbReference>
<dbReference type="PANTHER" id="PTHR11532">
    <property type="entry name" value="PROTEASE M14 CARBOXYPEPTIDASE"/>
    <property type="match status" value="1"/>
</dbReference>
<accession>A0ABM0MTM7</accession>
<dbReference type="PANTHER" id="PTHR11532:SF62">
    <property type="entry name" value="CARBOXYPEPTIDASE D"/>
    <property type="match status" value="1"/>
</dbReference>
<feature type="non-terminal residue" evidence="2">
    <location>
        <position position="111"/>
    </location>
</feature>
<evidence type="ECO:0000313" key="1">
    <source>
        <dbReference type="Proteomes" id="UP000694865"/>
    </source>
</evidence>
<sequence>MDSRDYGGLPDAIISVDGINHDITTSMYGDFWRLLVPGTYIITASADGYEPQSLTCTVFDGPATELEFKLQRTQKRSALKLLKHQLKKRSVFDAESVYDYSNGPTSNSEDP</sequence>
<dbReference type="Gene3D" id="2.60.40.1120">
    <property type="entry name" value="Carboxypeptidase-like, regulatory domain"/>
    <property type="match status" value="1"/>
</dbReference>
<organism evidence="1 2">
    <name type="scientific">Saccoglossus kowalevskii</name>
    <name type="common">Acorn worm</name>
    <dbReference type="NCBI Taxonomy" id="10224"/>
    <lineage>
        <taxon>Eukaryota</taxon>
        <taxon>Metazoa</taxon>
        <taxon>Hemichordata</taxon>
        <taxon>Enteropneusta</taxon>
        <taxon>Harrimaniidae</taxon>
        <taxon>Saccoglossus</taxon>
    </lineage>
</organism>
<dbReference type="InterPro" id="IPR008969">
    <property type="entry name" value="CarboxyPept-like_regulatory"/>
</dbReference>
<name>A0ABM0MTM7_SACKO</name>
<dbReference type="SUPFAM" id="SSF49464">
    <property type="entry name" value="Carboxypeptidase regulatory domain-like"/>
    <property type="match status" value="1"/>
</dbReference>
<dbReference type="Pfam" id="PF13620">
    <property type="entry name" value="CarboxypepD_reg"/>
    <property type="match status" value="1"/>
</dbReference>
<dbReference type="CDD" id="cd11308">
    <property type="entry name" value="Peptidase_M14NE-CP-C_like"/>
    <property type="match status" value="1"/>
</dbReference>
<protein>
    <submittedName>
        <fullName evidence="2">Carboxypeptidase N catalytic chain-like</fullName>
    </submittedName>
</protein>
<gene>
    <name evidence="2" type="primary">LOC102804536</name>
</gene>